<evidence type="ECO:0000313" key="5">
    <source>
        <dbReference type="Proteomes" id="UP000195607"/>
    </source>
</evidence>
<dbReference type="Pfam" id="PF07282">
    <property type="entry name" value="Cas12f1-like_TNB"/>
    <property type="match status" value="1"/>
</dbReference>
<feature type="region of interest" description="Disordered" evidence="2">
    <location>
        <begin position="1"/>
        <end position="24"/>
    </location>
</feature>
<gene>
    <name evidence="4" type="ORF">CSP5_1822</name>
</gene>
<sequence>MSFSSNEPGKLSKQTGSMSQHISEQRKDFQNKVSDILILTCDSIGVESLNVSGMVNNHRLAGSIMDAGWSSFLAMLKTKALLRGKNVVEIGRFDPSTRMCSSCGYMKHMELSKRTYACDKCGLTIDRDLNAAINIRKFALIKSGVPTDSGELTPVDRGANTFSLRMERA</sequence>
<dbReference type="Proteomes" id="UP000195607">
    <property type="component" value="Chromosome I"/>
</dbReference>
<dbReference type="GO" id="GO:0003677">
    <property type="term" value="F:DNA binding"/>
    <property type="evidence" value="ECO:0007669"/>
    <property type="project" value="UniProtKB-KW"/>
</dbReference>
<accession>A0A1N5WGW4</accession>
<protein>
    <submittedName>
        <fullName evidence="4">IS200/IS605 family transposase OrfB</fullName>
    </submittedName>
</protein>
<evidence type="ECO:0000259" key="3">
    <source>
        <dbReference type="Pfam" id="PF07282"/>
    </source>
</evidence>
<evidence type="ECO:0000313" key="4">
    <source>
        <dbReference type="EMBL" id="SIM84399.1"/>
    </source>
</evidence>
<feature type="compositionally biased region" description="Polar residues" evidence="2">
    <location>
        <begin position="1"/>
        <end position="22"/>
    </location>
</feature>
<keyword evidence="1" id="KW-0238">DNA-binding</keyword>
<evidence type="ECO:0000256" key="2">
    <source>
        <dbReference type="SAM" id="MobiDB-lite"/>
    </source>
</evidence>
<dbReference type="NCBIfam" id="NF040570">
    <property type="entry name" value="guided_TnpB"/>
    <property type="match status" value="1"/>
</dbReference>
<organism evidence="4 5">
    <name type="scientific">Cuniculiplasma divulgatum</name>
    <dbReference type="NCBI Taxonomy" id="1673428"/>
    <lineage>
        <taxon>Archaea</taxon>
        <taxon>Methanobacteriati</taxon>
        <taxon>Thermoplasmatota</taxon>
        <taxon>Thermoplasmata</taxon>
        <taxon>Thermoplasmatales</taxon>
        <taxon>Cuniculiplasmataceae</taxon>
        <taxon>Cuniculiplasma</taxon>
    </lineage>
</organism>
<evidence type="ECO:0000256" key="1">
    <source>
        <dbReference type="ARBA" id="ARBA00023125"/>
    </source>
</evidence>
<dbReference type="RefSeq" id="WP_172399458.1">
    <property type="nucleotide sequence ID" value="NZ_LT671858.1"/>
</dbReference>
<reference evidence="4 5" key="1">
    <citation type="submission" date="2016-04" db="EMBL/GenBank/DDBJ databases">
        <authorList>
            <person name="Evans L.H."/>
            <person name="Alamgir A."/>
            <person name="Owens N."/>
            <person name="Weber N.D."/>
            <person name="Virtaneva K."/>
            <person name="Barbian K."/>
            <person name="Babar A."/>
            <person name="Rosenke K."/>
        </authorList>
    </citation>
    <scope>NUCLEOTIDE SEQUENCE [LARGE SCALE GENOMIC DNA]</scope>
    <source>
        <strain evidence="5">S5(T) (JCM 30642 \VKM B-2941)</strain>
    </source>
</reference>
<dbReference type="AlphaFoldDB" id="A0A1N5WGW4"/>
<proteinExistence type="predicted"/>
<feature type="domain" description="Cas12f1-like TNB" evidence="3">
    <location>
        <begin position="69"/>
        <end position="135"/>
    </location>
</feature>
<dbReference type="EMBL" id="LT671858">
    <property type="protein sequence ID" value="SIM84399.1"/>
    <property type="molecule type" value="Genomic_DNA"/>
</dbReference>
<name>A0A1N5WGW4_9ARCH</name>
<dbReference type="GeneID" id="41589062"/>
<dbReference type="InterPro" id="IPR010095">
    <property type="entry name" value="Cas12f1-like_TNB"/>
</dbReference>